<protein>
    <submittedName>
        <fullName evidence="1">Flagellar protein FliT</fullName>
    </submittedName>
</protein>
<reference evidence="1" key="1">
    <citation type="submission" date="2024-05" db="EMBL/GenBank/DDBJ databases">
        <title>Genome Sequences of Four Agar- Degrading Marine Bacteria.</title>
        <authorList>
            <person name="Phillips E.K."/>
            <person name="Shaffer J.C."/>
            <person name="Henson M.W."/>
            <person name="Temperton B."/>
            <person name="Thrash C.J."/>
            <person name="Martin M.O."/>
        </authorList>
    </citation>
    <scope>NUCLEOTIDE SEQUENCE</scope>
    <source>
        <strain evidence="1">EKP203</strain>
    </source>
</reference>
<dbReference type="EMBL" id="JAUEOZ010000001">
    <property type="protein sequence ID" value="MDN2480608.1"/>
    <property type="molecule type" value="Genomic_DNA"/>
</dbReference>
<evidence type="ECO:0000313" key="1">
    <source>
        <dbReference type="EMBL" id="MDN2480608.1"/>
    </source>
</evidence>
<keyword evidence="1" id="KW-0282">Flagellum</keyword>
<dbReference type="Proteomes" id="UP001169719">
    <property type="component" value="Unassembled WGS sequence"/>
</dbReference>
<sequence>MSRYQDIHELDHKISVLLQSDQLNTEEFHSLVDTRKRKIDNALSDIKQQPSLAQDPQWLALVAQTKTLVEKMQSETLAAGQALSKYRKGVKSVQQYKRFL</sequence>
<evidence type="ECO:0000313" key="2">
    <source>
        <dbReference type="Proteomes" id="UP001169719"/>
    </source>
</evidence>
<keyword evidence="2" id="KW-1185">Reference proteome</keyword>
<comment type="caution">
    <text evidence="1">The sequence shown here is derived from an EMBL/GenBank/DDBJ whole genome shotgun (WGS) entry which is preliminary data.</text>
</comment>
<keyword evidence="1" id="KW-0969">Cilium</keyword>
<organism evidence="1 2">
    <name type="scientific">Vibrio agarivorans</name>
    <dbReference type="NCBI Taxonomy" id="153622"/>
    <lineage>
        <taxon>Bacteria</taxon>
        <taxon>Pseudomonadati</taxon>
        <taxon>Pseudomonadota</taxon>
        <taxon>Gammaproteobacteria</taxon>
        <taxon>Vibrionales</taxon>
        <taxon>Vibrionaceae</taxon>
        <taxon>Vibrio</taxon>
    </lineage>
</organism>
<keyword evidence="1" id="KW-0966">Cell projection</keyword>
<name>A0ABT7XXV6_9VIBR</name>
<accession>A0ABT7XXV6</accession>
<proteinExistence type="predicted"/>
<dbReference type="RefSeq" id="WP_289960820.1">
    <property type="nucleotide sequence ID" value="NZ_JAUEOZ010000001.1"/>
</dbReference>
<gene>
    <name evidence="1" type="ORF">QWJ08_04330</name>
</gene>